<name>A0A662DI94_UNCAE</name>
<evidence type="ECO:0000256" key="2">
    <source>
        <dbReference type="ARBA" id="ARBA00022598"/>
    </source>
</evidence>
<keyword evidence="1 6" id="KW-0963">Cytoplasm</keyword>
<dbReference type="InterPro" id="IPR003850">
    <property type="entry name" value="PurS"/>
</dbReference>
<keyword evidence="2 6" id="KW-0436">Ligase</keyword>
<dbReference type="GO" id="GO:0005737">
    <property type="term" value="C:cytoplasm"/>
    <property type="evidence" value="ECO:0007669"/>
    <property type="project" value="UniProtKB-SubCell"/>
</dbReference>
<keyword evidence="3 6" id="KW-0547">Nucleotide-binding</keyword>
<evidence type="ECO:0000313" key="8">
    <source>
        <dbReference type="Proteomes" id="UP000280417"/>
    </source>
</evidence>
<dbReference type="GO" id="GO:0004642">
    <property type="term" value="F:phosphoribosylformylglycinamidine synthase activity"/>
    <property type="evidence" value="ECO:0007669"/>
    <property type="project" value="UniProtKB-UniRule"/>
</dbReference>
<keyword evidence="5 6" id="KW-0067">ATP-binding</keyword>
<dbReference type="EC" id="6.3.5.3" evidence="6"/>
<comment type="subunit">
    <text evidence="6">Part of the FGAM synthase complex composed of 1 PurL, 1 PurQ and 2 PurS subunits.</text>
</comment>
<dbReference type="SUPFAM" id="SSF82697">
    <property type="entry name" value="PurS-like"/>
    <property type="match status" value="1"/>
</dbReference>
<dbReference type="AlphaFoldDB" id="A0A662DI94"/>
<reference evidence="7 8" key="1">
    <citation type="submission" date="2018-06" db="EMBL/GenBank/DDBJ databases">
        <title>Extensive metabolic versatility and redundancy in microbially diverse, dynamic hydrothermal sediments.</title>
        <authorList>
            <person name="Dombrowski N."/>
            <person name="Teske A."/>
            <person name="Baker B.J."/>
        </authorList>
    </citation>
    <scope>NUCLEOTIDE SEQUENCE [LARGE SCALE GENOMIC DNA]</scope>
    <source>
        <strain evidence="7">B3_G15</strain>
    </source>
</reference>
<dbReference type="UniPathway" id="UPA00074">
    <property type="reaction ID" value="UER00128"/>
</dbReference>
<comment type="similarity">
    <text evidence="6">Belongs to the PurS family.</text>
</comment>
<proteinExistence type="inferred from homology"/>
<sequence length="83" mass="9608">MIRVKIYINLKEGVADPQGATIKHALDSLGYKGVSRVRTGKYLQIELGIEDREKVKKEIEDMCRKILVNPVIENYEYEIEEVK</sequence>
<comment type="catalytic activity">
    <reaction evidence="6">
        <text>N(2)-formyl-N(1)-(5-phospho-beta-D-ribosyl)glycinamide + L-glutamine + ATP + H2O = 2-formamido-N(1)-(5-O-phospho-beta-D-ribosyl)acetamidine + L-glutamate + ADP + phosphate + H(+)</text>
        <dbReference type="Rhea" id="RHEA:17129"/>
        <dbReference type="ChEBI" id="CHEBI:15377"/>
        <dbReference type="ChEBI" id="CHEBI:15378"/>
        <dbReference type="ChEBI" id="CHEBI:29985"/>
        <dbReference type="ChEBI" id="CHEBI:30616"/>
        <dbReference type="ChEBI" id="CHEBI:43474"/>
        <dbReference type="ChEBI" id="CHEBI:58359"/>
        <dbReference type="ChEBI" id="CHEBI:147286"/>
        <dbReference type="ChEBI" id="CHEBI:147287"/>
        <dbReference type="ChEBI" id="CHEBI:456216"/>
        <dbReference type="EC" id="6.3.5.3"/>
    </reaction>
</comment>
<evidence type="ECO:0000256" key="4">
    <source>
        <dbReference type="ARBA" id="ARBA00022755"/>
    </source>
</evidence>
<evidence type="ECO:0000256" key="3">
    <source>
        <dbReference type="ARBA" id="ARBA00022741"/>
    </source>
</evidence>
<dbReference type="NCBIfam" id="NF004630">
    <property type="entry name" value="PRK05974.1"/>
    <property type="match status" value="1"/>
</dbReference>
<dbReference type="EMBL" id="QMQA01000012">
    <property type="protein sequence ID" value="RLE15235.1"/>
    <property type="molecule type" value="Genomic_DNA"/>
</dbReference>
<dbReference type="Gene3D" id="3.30.1280.10">
    <property type="entry name" value="Phosphoribosylformylglycinamidine synthase subunit PurS"/>
    <property type="match status" value="1"/>
</dbReference>
<comment type="pathway">
    <text evidence="6">Purine metabolism; IMP biosynthesis via de novo pathway; 5-amino-1-(5-phospho-D-ribosyl)imidazole from N(2)-formyl-N(1)-(5-phospho-D-ribosyl)glycinamide: step 1/2.</text>
</comment>
<dbReference type="HAMAP" id="MF_01926">
    <property type="entry name" value="PurS"/>
    <property type="match status" value="1"/>
</dbReference>
<evidence type="ECO:0000256" key="1">
    <source>
        <dbReference type="ARBA" id="ARBA00022490"/>
    </source>
</evidence>
<comment type="subcellular location">
    <subcellularLocation>
        <location evidence="6">Cytoplasm</location>
    </subcellularLocation>
</comment>
<dbReference type="InterPro" id="IPR036604">
    <property type="entry name" value="PurS-like_sf"/>
</dbReference>
<dbReference type="PANTHER" id="PTHR34696">
    <property type="entry name" value="PHOSPHORIBOSYLFORMYLGLYCINAMIDINE SYNTHASE SUBUNIT PURS"/>
    <property type="match status" value="1"/>
</dbReference>
<dbReference type="PANTHER" id="PTHR34696:SF1">
    <property type="entry name" value="PHOSPHORIBOSYLFORMYLGLYCINAMIDINE SYNTHASE SUBUNIT PURS"/>
    <property type="match status" value="1"/>
</dbReference>
<dbReference type="NCBIfam" id="TIGR00302">
    <property type="entry name" value="phosphoribosylformylglycinamidine synthase subunit PurS"/>
    <property type="match status" value="1"/>
</dbReference>
<comment type="function">
    <text evidence="6">Part of the phosphoribosylformylglycinamidine synthase complex involved in the purines biosynthetic pathway. Catalyzes the ATP-dependent conversion of formylglycinamide ribonucleotide (FGAR) and glutamine to yield formylglycinamidine ribonucleotide (FGAM) and glutamate. The FGAM synthase complex is composed of three subunits. PurQ produces an ammonia molecule by converting glutamine to glutamate. PurL transfers the ammonia molecule to FGAR to form FGAM in an ATP-dependent manner. PurS interacts with PurQ and PurL and is thought to assist in the transfer of the ammonia molecule from PurQ to PurL.</text>
</comment>
<gene>
    <name evidence="6" type="primary">purS</name>
    <name evidence="7" type="ORF">DRJ04_00845</name>
</gene>
<evidence type="ECO:0000313" key="7">
    <source>
        <dbReference type="EMBL" id="RLE15235.1"/>
    </source>
</evidence>
<dbReference type="Pfam" id="PF02700">
    <property type="entry name" value="PurS"/>
    <property type="match status" value="1"/>
</dbReference>
<keyword evidence="4 6" id="KW-0658">Purine biosynthesis</keyword>
<dbReference type="GO" id="GO:0005524">
    <property type="term" value="F:ATP binding"/>
    <property type="evidence" value="ECO:0007669"/>
    <property type="project" value="UniProtKB-UniRule"/>
</dbReference>
<organism evidence="7 8">
    <name type="scientific">Aerophobetes bacterium</name>
    <dbReference type="NCBI Taxonomy" id="2030807"/>
    <lineage>
        <taxon>Bacteria</taxon>
        <taxon>Candidatus Aerophobota</taxon>
    </lineage>
</organism>
<evidence type="ECO:0000256" key="5">
    <source>
        <dbReference type="ARBA" id="ARBA00022840"/>
    </source>
</evidence>
<protein>
    <recommendedName>
        <fullName evidence="6">Phosphoribosylformylglycinamidine synthase subunit PurS</fullName>
        <shortName evidence="6">FGAM synthase</shortName>
        <ecNumber evidence="6">6.3.5.3</ecNumber>
    </recommendedName>
    <alternativeName>
        <fullName evidence="6">Formylglycinamide ribonucleotide amidotransferase subunit III</fullName>
        <shortName evidence="6">FGAR amidotransferase III</shortName>
        <shortName evidence="6">FGAR-AT III</shortName>
    </alternativeName>
    <alternativeName>
        <fullName evidence="6">Phosphoribosylformylglycinamidine synthase subunit III</fullName>
    </alternativeName>
</protein>
<dbReference type="Proteomes" id="UP000280417">
    <property type="component" value="Unassembled WGS sequence"/>
</dbReference>
<dbReference type="GO" id="GO:0006189">
    <property type="term" value="P:'de novo' IMP biosynthetic process"/>
    <property type="evidence" value="ECO:0007669"/>
    <property type="project" value="UniProtKB-UniRule"/>
</dbReference>
<comment type="caution">
    <text evidence="7">The sequence shown here is derived from an EMBL/GenBank/DDBJ whole genome shotgun (WGS) entry which is preliminary data.</text>
</comment>
<evidence type="ECO:0000256" key="6">
    <source>
        <dbReference type="HAMAP-Rule" id="MF_01926"/>
    </source>
</evidence>
<accession>A0A662DI94</accession>